<name>A0A540UX20_9BACL</name>
<protein>
    <recommendedName>
        <fullName evidence="4">DUF5412 domain-containing protein</fullName>
    </recommendedName>
</protein>
<keyword evidence="1" id="KW-0472">Membrane</keyword>
<evidence type="ECO:0000256" key="1">
    <source>
        <dbReference type="SAM" id="Phobius"/>
    </source>
</evidence>
<keyword evidence="3" id="KW-1185">Reference proteome</keyword>
<evidence type="ECO:0008006" key="4">
    <source>
        <dbReference type="Google" id="ProtNLM"/>
    </source>
</evidence>
<dbReference type="InterPro" id="IPR035406">
    <property type="entry name" value="DUF5412"/>
</dbReference>
<gene>
    <name evidence="2" type="ORF">FKZ59_12980</name>
</gene>
<evidence type="ECO:0000313" key="2">
    <source>
        <dbReference type="EMBL" id="TQE89045.1"/>
    </source>
</evidence>
<dbReference type="RefSeq" id="WP_141603182.1">
    <property type="nucleotide sequence ID" value="NZ_JARMSB010000051.1"/>
</dbReference>
<dbReference type="Pfam" id="PF17428">
    <property type="entry name" value="DUF5412"/>
    <property type="match status" value="1"/>
</dbReference>
<organism evidence="2 3">
    <name type="scientific">Ureibacillus terrenus</name>
    <dbReference type="NCBI Taxonomy" id="118246"/>
    <lineage>
        <taxon>Bacteria</taxon>
        <taxon>Bacillati</taxon>
        <taxon>Bacillota</taxon>
        <taxon>Bacilli</taxon>
        <taxon>Bacillales</taxon>
        <taxon>Caryophanaceae</taxon>
        <taxon>Ureibacillus</taxon>
    </lineage>
</organism>
<keyword evidence="1" id="KW-0812">Transmembrane</keyword>
<dbReference type="OrthoDB" id="2357451at2"/>
<keyword evidence="1" id="KW-1133">Transmembrane helix</keyword>
<feature type="transmembrane region" description="Helical" evidence="1">
    <location>
        <begin position="20"/>
        <end position="40"/>
    </location>
</feature>
<dbReference type="AlphaFoldDB" id="A0A540UX20"/>
<dbReference type="EMBL" id="VIGD01000022">
    <property type="protein sequence ID" value="TQE89045.1"/>
    <property type="molecule type" value="Genomic_DNA"/>
</dbReference>
<evidence type="ECO:0000313" key="3">
    <source>
        <dbReference type="Proteomes" id="UP000315753"/>
    </source>
</evidence>
<proteinExistence type="predicted"/>
<sequence>MGIKIINRANKNYKVEIAVLFIWFFALTIILSYGIHWLFFDMNRFKENLIAQSTSPDGTYTINVYVSDGEIFFSDLIIGELVFNKEEKEPKIIYWKFAEEKANIEWVNDHTVVINDIRLDLPNESYVKGRVKRKRL</sequence>
<accession>A0A540UX20</accession>
<reference evidence="2 3" key="1">
    <citation type="submission" date="2019-06" db="EMBL/GenBank/DDBJ databases">
        <title>Genome sequence of Ureibacillus terrenus.</title>
        <authorList>
            <person name="Maclea K.S."/>
            <person name="Simoes M."/>
        </authorList>
    </citation>
    <scope>NUCLEOTIDE SEQUENCE [LARGE SCALE GENOMIC DNA]</scope>
    <source>
        <strain evidence="2 3">ATCC BAA-384</strain>
    </source>
</reference>
<comment type="caution">
    <text evidence="2">The sequence shown here is derived from an EMBL/GenBank/DDBJ whole genome shotgun (WGS) entry which is preliminary data.</text>
</comment>
<dbReference type="Proteomes" id="UP000315753">
    <property type="component" value="Unassembled WGS sequence"/>
</dbReference>